<dbReference type="RefSeq" id="WP_069381175.1">
    <property type="nucleotide sequence ID" value="NZ_CP017141.1"/>
</dbReference>
<dbReference type="Gene3D" id="2.60.34.30">
    <property type="entry name" value="Competence, DNA-entry nuclease inhibitor, ComJ"/>
    <property type="match status" value="1"/>
</dbReference>
<dbReference type="AlphaFoldDB" id="A0A1D7QLM9"/>
<protein>
    <submittedName>
        <fullName evidence="1">Uncharacterized protein</fullName>
    </submittedName>
</protein>
<dbReference type="InterPro" id="IPR038691">
    <property type="entry name" value="ComJ_sf"/>
</dbReference>
<reference evidence="1 2" key="1">
    <citation type="submission" date="2016-08" db="EMBL/GenBank/DDBJ databases">
        <authorList>
            <person name="Seilhamer J.J."/>
        </authorList>
    </citation>
    <scope>NUCLEOTIDE SEQUENCE [LARGE SCALE GENOMIC DNA]</scope>
    <source>
        <strain evidence="1 2">DX4</strain>
    </source>
</reference>
<evidence type="ECO:0000313" key="2">
    <source>
        <dbReference type="Proteomes" id="UP000094313"/>
    </source>
</evidence>
<keyword evidence="2" id="KW-1185">Reference proteome</keyword>
<dbReference type="Proteomes" id="UP000094313">
    <property type="component" value="Chromosome"/>
</dbReference>
<name>A0A1D7QLM9_9SPHI</name>
<dbReference type="KEGG" id="psty:BFS30_21545"/>
<gene>
    <name evidence="1" type="ORF">BFS30_21545</name>
</gene>
<organism evidence="1 2">
    <name type="scientific">Pedobacter steynii</name>
    <dbReference type="NCBI Taxonomy" id="430522"/>
    <lineage>
        <taxon>Bacteria</taxon>
        <taxon>Pseudomonadati</taxon>
        <taxon>Bacteroidota</taxon>
        <taxon>Sphingobacteriia</taxon>
        <taxon>Sphingobacteriales</taxon>
        <taxon>Sphingobacteriaceae</taxon>
        <taxon>Pedobacter</taxon>
    </lineage>
</organism>
<evidence type="ECO:0000313" key="1">
    <source>
        <dbReference type="EMBL" id="AOM79513.1"/>
    </source>
</evidence>
<dbReference type="EMBL" id="CP017141">
    <property type="protein sequence ID" value="AOM79513.1"/>
    <property type="molecule type" value="Genomic_DNA"/>
</dbReference>
<accession>A0A1D7QLM9</accession>
<proteinExistence type="predicted"/>
<sequence length="168" mass="18964">MGIVNEVKLMLFADYFQFYIQDEKVDGDLSDKWTNEAVCILLATTDGTIGVGTVRNMKVPVNLKTFDNEPPFLADDDHVIGQINECDIEVSSGKIVIAGCTDYFPDAKRIELENGVYRARIYYGNLDKISEDGLDGEDFYEIHLWKTDKQDGIKIISHKKTNGCNDNK</sequence>